<feature type="domain" description="SRCR" evidence="14">
    <location>
        <begin position="353"/>
        <end position="454"/>
    </location>
</feature>
<evidence type="ECO:0000256" key="12">
    <source>
        <dbReference type="ARBA" id="ARBA00069168"/>
    </source>
</evidence>
<keyword evidence="7" id="KW-0675">Receptor</keyword>
<dbReference type="GO" id="GO:0009897">
    <property type="term" value="C:external side of plasma membrane"/>
    <property type="evidence" value="ECO:0007669"/>
    <property type="project" value="TreeGrafter"/>
</dbReference>
<dbReference type="SMART" id="SM00409">
    <property type="entry name" value="IG"/>
    <property type="match status" value="3"/>
</dbReference>
<keyword evidence="2" id="KW-1003">Cell membrane</keyword>
<gene>
    <name evidence="16" type="ORF">FD754_000101</name>
</gene>
<dbReference type="InterPro" id="IPR036179">
    <property type="entry name" value="Ig-like_dom_sf"/>
</dbReference>
<dbReference type="Pfam" id="PF00530">
    <property type="entry name" value="SRCR"/>
    <property type="match status" value="1"/>
</dbReference>
<evidence type="ECO:0000256" key="8">
    <source>
        <dbReference type="ARBA" id="ARBA00023180"/>
    </source>
</evidence>
<dbReference type="SUPFAM" id="SSF48726">
    <property type="entry name" value="Immunoglobulin"/>
    <property type="match status" value="3"/>
</dbReference>
<evidence type="ECO:0000313" key="17">
    <source>
        <dbReference type="Proteomes" id="UP000326458"/>
    </source>
</evidence>
<dbReference type="InterPro" id="IPR003599">
    <property type="entry name" value="Ig_sub"/>
</dbReference>
<evidence type="ECO:0000256" key="13">
    <source>
        <dbReference type="PROSITE-ProRule" id="PRU00196"/>
    </source>
</evidence>
<comment type="caution">
    <text evidence="16">The sequence shown here is derived from an EMBL/GenBank/DDBJ whole genome shotgun (WGS) entry which is preliminary data.</text>
</comment>
<dbReference type="PANTHER" id="PTHR11481">
    <property type="entry name" value="IMMUNOGLOBULIN FC RECEPTOR"/>
    <property type="match status" value="1"/>
</dbReference>
<comment type="subcellular location">
    <subcellularLocation>
        <location evidence="1">Cell membrane</location>
    </subcellularLocation>
</comment>
<keyword evidence="8" id="KW-0325">Glycoprotein</keyword>
<dbReference type="PANTHER" id="PTHR11481:SF69">
    <property type="entry name" value="FC RECEPTOR-LIKE S, SCAVENGER RECEPTOR"/>
    <property type="match status" value="1"/>
</dbReference>
<evidence type="ECO:0000256" key="9">
    <source>
        <dbReference type="ARBA" id="ARBA00023319"/>
    </source>
</evidence>
<evidence type="ECO:0000256" key="10">
    <source>
        <dbReference type="ARBA" id="ARBA00058074"/>
    </source>
</evidence>
<dbReference type="AlphaFoldDB" id="A0A5N3W5J1"/>
<comment type="function">
    <text evidence="10">Binds to extracellular matrix proteins. Binds to pathogen-associated molecular patterns (PAMPs) present on the cell walls of Gram-positive and Gram-negative bacteria and fungi, behaving as a pattern recognition receptor (PRR). Induces bacterial and fungal aggregation and subsequent inhibition of PAMP-induced cytokine release. Does not possess intrinsic bactericidal activity. May play a role in the innate defense and homeostasis of certain epithelial surfaces.</text>
</comment>
<keyword evidence="6 13" id="KW-1015">Disulfide bond</keyword>
<dbReference type="InterPro" id="IPR036772">
    <property type="entry name" value="SRCR-like_dom_sf"/>
</dbReference>
<dbReference type="SMART" id="SM00408">
    <property type="entry name" value="IGc2"/>
    <property type="match status" value="2"/>
</dbReference>
<comment type="subunit">
    <text evidence="11">Interacts with LGALS1 and laminin.</text>
</comment>
<dbReference type="GO" id="GO:0004888">
    <property type="term" value="F:transmembrane signaling receptor activity"/>
    <property type="evidence" value="ECO:0007669"/>
    <property type="project" value="TreeGrafter"/>
</dbReference>
<evidence type="ECO:0000256" key="11">
    <source>
        <dbReference type="ARBA" id="ARBA00064153"/>
    </source>
</evidence>
<evidence type="ECO:0000256" key="1">
    <source>
        <dbReference type="ARBA" id="ARBA00004236"/>
    </source>
</evidence>
<dbReference type="InterPro" id="IPR007110">
    <property type="entry name" value="Ig-like_dom"/>
</dbReference>
<dbReference type="PROSITE" id="PS50835">
    <property type="entry name" value="IG_LIKE"/>
    <property type="match status" value="2"/>
</dbReference>
<dbReference type="InterPro" id="IPR001190">
    <property type="entry name" value="SRCR"/>
</dbReference>
<keyword evidence="9" id="KW-0393">Immunoglobulin domain</keyword>
<dbReference type="PROSITE" id="PS50287">
    <property type="entry name" value="SRCR_2"/>
    <property type="match status" value="1"/>
</dbReference>
<dbReference type="FunFam" id="2.60.40.10:FF:000357">
    <property type="entry name" value="Fc receptor like 1"/>
    <property type="match status" value="1"/>
</dbReference>
<keyword evidence="4" id="KW-0677">Repeat</keyword>
<evidence type="ECO:0000259" key="14">
    <source>
        <dbReference type="PROSITE" id="PS50287"/>
    </source>
</evidence>
<dbReference type="SUPFAM" id="SSF56487">
    <property type="entry name" value="SRCR-like"/>
    <property type="match status" value="1"/>
</dbReference>
<keyword evidence="17" id="KW-1185">Reference proteome</keyword>
<evidence type="ECO:0000256" key="6">
    <source>
        <dbReference type="ARBA" id="ARBA00023157"/>
    </source>
</evidence>
<dbReference type="InterPro" id="IPR013783">
    <property type="entry name" value="Ig-like_fold"/>
</dbReference>
<evidence type="ECO:0000256" key="3">
    <source>
        <dbReference type="ARBA" id="ARBA00022729"/>
    </source>
</evidence>
<feature type="disulfide bond" evidence="13">
    <location>
        <begin position="425"/>
        <end position="435"/>
    </location>
</feature>
<evidence type="ECO:0000259" key="15">
    <source>
        <dbReference type="PROSITE" id="PS50835"/>
    </source>
</evidence>
<dbReference type="Gene3D" id="3.10.250.10">
    <property type="entry name" value="SRCR-like domain"/>
    <property type="match status" value="1"/>
</dbReference>
<dbReference type="InterPro" id="IPR050488">
    <property type="entry name" value="Ig_Fc_receptor"/>
</dbReference>
<evidence type="ECO:0000256" key="5">
    <source>
        <dbReference type="ARBA" id="ARBA00023136"/>
    </source>
</evidence>
<dbReference type="PRINTS" id="PR00258">
    <property type="entry name" value="SPERACTRCPTR"/>
</dbReference>
<organism evidence="16 17">
    <name type="scientific">Muntiacus muntjak</name>
    <name type="common">Barking deer</name>
    <name type="synonym">Indian muntjac</name>
    <dbReference type="NCBI Taxonomy" id="9888"/>
    <lineage>
        <taxon>Eukaryota</taxon>
        <taxon>Metazoa</taxon>
        <taxon>Chordata</taxon>
        <taxon>Craniata</taxon>
        <taxon>Vertebrata</taxon>
        <taxon>Euteleostomi</taxon>
        <taxon>Mammalia</taxon>
        <taxon>Eutheria</taxon>
        <taxon>Laurasiatheria</taxon>
        <taxon>Artiodactyla</taxon>
        <taxon>Ruminantia</taxon>
        <taxon>Pecora</taxon>
        <taxon>Cervidae</taxon>
        <taxon>Muntiacinae</taxon>
        <taxon>Muntiacus</taxon>
    </lineage>
</organism>
<comment type="caution">
    <text evidence="13">Lacks conserved residue(s) required for the propagation of feature annotation.</text>
</comment>
<keyword evidence="3" id="KW-0732">Signal</keyword>
<sequence>PLSIKKNSPKKGQGCRVESQSNWLSIDKPYYAYEGDQVVVRCSGRDNNKIKRLMFYKDGAWLPAYYSTYIISNARPSDSGSYYCKAKRRVFLFIDDTEETRSAWFTVQELFPAPQLTTRPSQPTEGASVTLSYPTSLSFYKDGYTLRSDWDSPEFWISTIWKEDSGYYRCGAMTVSHSVSKQSHQSYIQGQRIPVSGVFLETQPQQDQVVEGETLVLVGSVAKGTGKTTFSTHREDTRESLGQPALQESRAGDLLPVSRPVLTFSVPGAQALTGDVVELRCEDKRASPPILYRFYREHVPLGNTSAPSGGGASFIGSVTARHCGSYACEADNGRGAQRGDVAVLHLAEFPPKIRLMNCPHRCEGRVEVEKEGCWGTVCDDGWDMKDVAVVCWELGCGAAEHTPAGTLYLPVAEEDQPVFIQGALCNGTEEALTECEQLETFDCGHDEDAGAVRLTPLQGPSLCCLQLTLLVTVAPAAFRTTHSFYISMWSGKHH</sequence>
<dbReference type="FunFam" id="3.10.250.10:FF:000007">
    <property type="entry name" value="Soluble scavenger receptor cysteine-rich domain-containing protein SSC5D"/>
    <property type="match status" value="1"/>
</dbReference>
<reference evidence="16 17" key="1">
    <citation type="submission" date="2019-06" db="EMBL/GenBank/DDBJ databases">
        <title>Discovery of a novel chromosome fission-fusion reversal in muntjac.</title>
        <authorList>
            <person name="Mudd A.B."/>
            <person name="Bredeson J.V."/>
            <person name="Baum R."/>
            <person name="Hockemeyer D."/>
            <person name="Rokhsar D.S."/>
        </authorList>
    </citation>
    <scope>NUCLEOTIDE SEQUENCE [LARGE SCALE GENOMIC DNA]</scope>
    <source>
        <strain evidence="16">UTSW_UCB_Mm</strain>
        <tissue evidence="16">Fibroblast cell line</tissue>
    </source>
</reference>
<feature type="domain" description="Ig-like" evidence="15">
    <location>
        <begin position="260"/>
        <end position="344"/>
    </location>
</feature>
<dbReference type="EMBL" id="VCEA01000001">
    <property type="protein sequence ID" value="KAB0355945.1"/>
    <property type="molecule type" value="Genomic_DNA"/>
</dbReference>
<evidence type="ECO:0000256" key="7">
    <source>
        <dbReference type="ARBA" id="ARBA00023170"/>
    </source>
</evidence>
<feature type="domain" description="Ig-like" evidence="15">
    <location>
        <begin position="34"/>
        <end position="106"/>
    </location>
</feature>
<dbReference type="InterPro" id="IPR003598">
    <property type="entry name" value="Ig_sub2"/>
</dbReference>
<dbReference type="Pfam" id="PF13895">
    <property type="entry name" value="Ig_2"/>
    <property type="match status" value="2"/>
</dbReference>
<dbReference type="GO" id="GO:0006955">
    <property type="term" value="P:immune response"/>
    <property type="evidence" value="ECO:0007669"/>
    <property type="project" value="TreeGrafter"/>
</dbReference>
<dbReference type="Proteomes" id="UP000326458">
    <property type="component" value="Unassembled WGS sequence"/>
</dbReference>
<evidence type="ECO:0000256" key="4">
    <source>
        <dbReference type="ARBA" id="ARBA00022737"/>
    </source>
</evidence>
<dbReference type="SMART" id="SM00202">
    <property type="entry name" value="SR"/>
    <property type="match status" value="1"/>
</dbReference>
<protein>
    <recommendedName>
        <fullName evidence="12">Soluble scavenger receptor cysteine-rich domain-containing protein SSC5D</fullName>
    </recommendedName>
</protein>
<accession>A0A5N3W5J1</accession>
<proteinExistence type="predicted"/>
<evidence type="ECO:0000256" key="2">
    <source>
        <dbReference type="ARBA" id="ARBA00022475"/>
    </source>
</evidence>
<name>A0A5N3W5J1_MUNMU</name>
<dbReference type="Gene3D" id="2.60.40.10">
    <property type="entry name" value="Immunoglobulins"/>
    <property type="match status" value="3"/>
</dbReference>
<dbReference type="GO" id="GO:0007166">
    <property type="term" value="P:cell surface receptor signaling pathway"/>
    <property type="evidence" value="ECO:0007669"/>
    <property type="project" value="TreeGrafter"/>
</dbReference>
<feature type="non-terminal residue" evidence="16">
    <location>
        <position position="1"/>
    </location>
</feature>
<evidence type="ECO:0000313" key="16">
    <source>
        <dbReference type="EMBL" id="KAB0355945.1"/>
    </source>
</evidence>
<keyword evidence="5" id="KW-0472">Membrane</keyword>